<sequence>MNQSTRTRIASEVVPAPEAGCRWAGIIVALPEPLAAEITAYRRSFGDALAAQIPAHITLITTTPIGDWAETVQHVRQVAASQRPFRVSVRGTGSFRPVSEVVYLQLGSGFDECVQLHELLQSGPLARDLVFDFHPHITIAHDISAAGLDEAARTLADFEATFPVTGMGLYVHNDSGAWLLKEELKFGGTSENQGTSRYEAAPNRLGKAPA</sequence>
<evidence type="ECO:0000256" key="1">
    <source>
        <dbReference type="SAM" id="MobiDB-lite"/>
    </source>
</evidence>
<feature type="region of interest" description="Disordered" evidence="1">
    <location>
        <begin position="188"/>
        <end position="210"/>
    </location>
</feature>
<evidence type="ECO:0000313" key="3">
    <source>
        <dbReference type="Proteomes" id="UP000655366"/>
    </source>
</evidence>
<dbReference type="Gene3D" id="3.90.1140.10">
    <property type="entry name" value="Cyclic phosphodiesterase"/>
    <property type="match status" value="1"/>
</dbReference>
<dbReference type="SUPFAM" id="SSF55144">
    <property type="entry name" value="LigT-like"/>
    <property type="match status" value="1"/>
</dbReference>
<organism evidence="2 3">
    <name type="scientific">Arthrobacter terrae</name>
    <dbReference type="NCBI Taxonomy" id="2935737"/>
    <lineage>
        <taxon>Bacteria</taxon>
        <taxon>Bacillati</taxon>
        <taxon>Actinomycetota</taxon>
        <taxon>Actinomycetes</taxon>
        <taxon>Micrococcales</taxon>
        <taxon>Micrococcaceae</taxon>
        <taxon>Arthrobacter</taxon>
    </lineage>
</organism>
<gene>
    <name evidence="2" type="ORF">IV500_10225</name>
</gene>
<dbReference type="PANTHER" id="PTHR40037:SF1">
    <property type="entry name" value="PHOSPHOESTERASE SAOUHSC_00951-RELATED"/>
    <property type="match status" value="1"/>
</dbReference>
<keyword evidence="3" id="KW-1185">Reference proteome</keyword>
<keyword evidence="2" id="KW-0436">Ligase</keyword>
<dbReference type="RefSeq" id="WP_196396699.1">
    <property type="nucleotide sequence ID" value="NZ_JADNYM010000011.1"/>
</dbReference>
<name>A0A931CJI7_9MICC</name>
<evidence type="ECO:0000313" key="2">
    <source>
        <dbReference type="EMBL" id="MBG0739762.1"/>
    </source>
</evidence>
<dbReference type="EMBL" id="JADNYM010000011">
    <property type="protein sequence ID" value="MBG0739762.1"/>
    <property type="molecule type" value="Genomic_DNA"/>
</dbReference>
<dbReference type="Pfam" id="PF13563">
    <property type="entry name" value="2_5_RNA_ligase2"/>
    <property type="match status" value="1"/>
</dbReference>
<accession>A0A931CJI7</accession>
<comment type="caution">
    <text evidence="2">The sequence shown here is derived from an EMBL/GenBank/DDBJ whole genome shotgun (WGS) entry which is preliminary data.</text>
</comment>
<dbReference type="InterPro" id="IPR050580">
    <property type="entry name" value="2H_phosphoesterase_YjcG-like"/>
</dbReference>
<dbReference type="GO" id="GO:0016874">
    <property type="term" value="F:ligase activity"/>
    <property type="evidence" value="ECO:0007669"/>
    <property type="project" value="UniProtKB-KW"/>
</dbReference>
<reference evidence="2 3" key="1">
    <citation type="submission" date="2020-11" db="EMBL/GenBank/DDBJ databases">
        <title>Arthrobacter antarcticus sp. nov., isolated from Antarctic Soil.</title>
        <authorList>
            <person name="Li J."/>
        </authorList>
    </citation>
    <scope>NUCLEOTIDE SEQUENCE [LARGE SCALE GENOMIC DNA]</scope>
    <source>
        <strain evidence="2 3">Z1-20</strain>
    </source>
</reference>
<dbReference type="PANTHER" id="PTHR40037">
    <property type="entry name" value="PHOSPHOESTERASE YJCG-RELATED"/>
    <property type="match status" value="1"/>
</dbReference>
<proteinExistence type="predicted"/>
<dbReference type="InterPro" id="IPR009097">
    <property type="entry name" value="Cyclic_Pdiesterase"/>
</dbReference>
<protein>
    <submittedName>
        <fullName evidence="2">2'-5' RNA ligase family protein</fullName>
    </submittedName>
</protein>
<dbReference type="AlphaFoldDB" id="A0A931CJI7"/>
<dbReference type="Proteomes" id="UP000655366">
    <property type="component" value="Unassembled WGS sequence"/>
</dbReference>